<gene>
    <name evidence="4" type="ORF">ACFOPH_07715</name>
</gene>
<name>A0ABV7PJ07_9BURK</name>
<dbReference type="Pfam" id="PF14246">
    <property type="entry name" value="TetR_C_7"/>
    <property type="match status" value="1"/>
</dbReference>
<feature type="DNA-binding region" description="H-T-H motif" evidence="2">
    <location>
        <begin position="42"/>
        <end position="61"/>
    </location>
</feature>
<dbReference type="SUPFAM" id="SSF46689">
    <property type="entry name" value="Homeodomain-like"/>
    <property type="match status" value="1"/>
</dbReference>
<dbReference type="Gene3D" id="1.10.357.10">
    <property type="entry name" value="Tetracycline Repressor, domain 2"/>
    <property type="match status" value="1"/>
</dbReference>
<organism evidence="4 5">
    <name type="scientific">Massilia haematophila</name>
    <dbReference type="NCBI Taxonomy" id="457923"/>
    <lineage>
        <taxon>Bacteria</taxon>
        <taxon>Pseudomonadati</taxon>
        <taxon>Pseudomonadota</taxon>
        <taxon>Betaproteobacteria</taxon>
        <taxon>Burkholderiales</taxon>
        <taxon>Oxalobacteraceae</taxon>
        <taxon>Telluria group</taxon>
        <taxon>Massilia</taxon>
    </lineage>
</organism>
<feature type="domain" description="HTH tetR-type" evidence="3">
    <location>
        <begin position="18"/>
        <end position="79"/>
    </location>
</feature>
<evidence type="ECO:0000313" key="4">
    <source>
        <dbReference type="EMBL" id="MFC3458128.1"/>
    </source>
</evidence>
<protein>
    <submittedName>
        <fullName evidence="4">TetR/AcrR family transcriptional regulator</fullName>
    </submittedName>
</protein>
<evidence type="ECO:0000259" key="3">
    <source>
        <dbReference type="PROSITE" id="PS50977"/>
    </source>
</evidence>
<evidence type="ECO:0000256" key="1">
    <source>
        <dbReference type="ARBA" id="ARBA00023125"/>
    </source>
</evidence>
<evidence type="ECO:0000256" key="2">
    <source>
        <dbReference type="PROSITE-ProRule" id="PRU00335"/>
    </source>
</evidence>
<keyword evidence="1 2" id="KW-0238">DNA-binding</keyword>
<reference evidence="5" key="1">
    <citation type="journal article" date="2019" name="Int. J. Syst. Evol. Microbiol.">
        <title>The Global Catalogue of Microorganisms (GCM) 10K type strain sequencing project: providing services to taxonomists for standard genome sequencing and annotation.</title>
        <authorList>
            <consortium name="The Broad Institute Genomics Platform"/>
            <consortium name="The Broad Institute Genome Sequencing Center for Infectious Disease"/>
            <person name="Wu L."/>
            <person name="Ma J."/>
        </authorList>
    </citation>
    <scope>NUCLEOTIDE SEQUENCE [LARGE SCALE GENOMIC DNA]</scope>
    <source>
        <strain evidence="5">CCM 7480</strain>
    </source>
</reference>
<keyword evidence="5" id="KW-1185">Reference proteome</keyword>
<sequence>MNKDERPKVGRPATYTPAQLLDRLVEAAIAILDEQAANADFSVAQVAQRAKVSKRSVYMVISSKEELIGHIIERGAKVATTMLDAPVTSAQDARAVLGRFLVEWVRFACSAQAIGLYVMAIRERSRFPAIGEAYYRNRNKHGLDQLVAWLERMHRKDFCPVPDALLTADLALNMAASERQRILALGIDAPYGERELDERVEFILQFVFREPAAGVRPAASISDRSKE</sequence>
<comment type="caution">
    <text evidence="4">The sequence shown here is derived from an EMBL/GenBank/DDBJ whole genome shotgun (WGS) entry which is preliminary data.</text>
</comment>
<proteinExistence type="predicted"/>
<dbReference type="Proteomes" id="UP001595665">
    <property type="component" value="Unassembled WGS sequence"/>
</dbReference>
<evidence type="ECO:0000313" key="5">
    <source>
        <dbReference type="Proteomes" id="UP001595665"/>
    </source>
</evidence>
<dbReference type="EMBL" id="JBHRVV010000001">
    <property type="protein sequence ID" value="MFC3458128.1"/>
    <property type="molecule type" value="Genomic_DNA"/>
</dbReference>
<accession>A0ABV7PJ07</accession>
<dbReference type="InterPro" id="IPR001647">
    <property type="entry name" value="HTH_TetR"/>
</dbReference>
<dbReference type="InterPro" id="IPR009057">
    <property type="entry name" value="Homeodomain-like_sf"/>
</dbReference>
<dbReference type="InterPro" id="IPR039536">
    <property type="entry name" value="TetR_C_Proteobacteria"/>
</dbReference>
<dbReference type="RefSeq" id="WP_312551837.1">
    <property type="nucleotide sequence ID" value="NZ_JBHRVV010000001.1"/>
</dbReference>
<dbReference type="PROSITE" id="PS50977">
    <property type="entry name" value="HTH_TETR_2"/>
    <property type="match status" value="1"/>
</dbReference>